<evidence type="ECO:0000256" key="1">
    <source>
        <dbReference type="ARBA" id="ARBA00004192"/>
    </source>
</evidence>
<dbReference type="Pfam" id="PF00915">
    <property type="entry name" value="Calici_coat"/>
    <property type="match status" value="1"/>
</dbReference>
<evidence type="ECO:0000256" key="2">
    <source>
        <dbReference type="ARBA" id="ARBA00004328"/>
    </source>
</evidence>
<dbReference type="CDD" id="cd00205">
    <property type="entry name" value="rhv_like"/>
    <property type="match status" value="1"/>
</dbReference>
<dbReference type="GO" id="GO:0044423">
    <property type="term" value="C:virion component"/>
    <property type="evidence" value="ECO:0007669"/>
    <property type="project" value="UniProtKB-KW"/>
</dbReference>
<evidence type="ECO:0000259" key="5">
    <source>
        <dbReference type="Pfam" id="PF00915"/>
    </source>
</evidence>
<evidence type="ECO:0000256" key="4">
    <source>
        <dbReference type="ARBA" id="ARBA00023200"/>
    </source>
</evidence>
<evidence type="ECO:0000256" key="3">
    <source>
        <dbReference type="ARBA" id="ARBA00022844"/>
    </source>
</evidence>
<name>Q2VTK0_NORV</name>
<dbReference type="Gene3D" id="2.60.120.20">
    <property type="match status" value="1"/>
</dbReference>
<dbReference type="Gene3D" id="2.40.510.10">
    <property type="entry name" value="Positive stranded ssRNA viruses"/>
    <property type="match status" value="1"/>
</dbReference>
<dbReference type="EMBL" id="AY823304">
    <property type="protein sequence ID" value="AAX32877.1"/>
    <property type="molecule type" value="Genomic_RNA"/>
</dbReference>
<reference evidence="7" key="2">
    <citation type="journal article" date="2005" name="Emerg. Infect. Dis.">
        <title>Porcine noroviruses related to human noroviruses.</title>
        <authorList>
            <person name="Wang Q.H."/>
            <person name="Han M.G."/>
            <person name="Cheetham S."/>
            <person name="Souza M."/>
            <person name="Funk J.A."/>
            <person name="Saif L.J."/>
        </authorList>
    </citation>
    <scope>NUCLEOTIDE SEQUENCE</scope>
    <source>
        <strain evidence="7">OH-QW101/03/US</strain>
    </source>
</reference>
<sequence>MMMASNDATAPTDGAAGLVPEVTNETMALEPVAGAALAAPVVGQHNVIDPWIRGNFVQAPNGEFTVSPRNSPGEVLLNLELGPELNPYLAHLARMYNGYAGGMEVQVVLAGNAFAAGKIIFAAVPPSFPVDALSAPTITMCPHVIVDVRQLEPVLLPMPDVRNNFFHYNQSSDPKLRLVAMLYTPLRANSPTDDVFTVSCRVLTRPSPDFEFTFLIPPTVESKSKPFTIPQLTLSELSNSRFPAPIDMLYTSPNDNIVVQPQNGRCTLDGELQGTTQLQPSLICSFRGVTLNETSRMLVDQEEEEEGEVQRPQARAFNHEYHLQLQNLDGTDYDPAGDLPATLGAPDFIGTVYGVVSQRTTRDSAARAHEAKITTSDPRYAPKLGSVEFVTESTDIVLNDQTKFTPVGLAHNRAVDYKQWELPHYAGELTANTNLAPPVAPVYPGEQLLFFRSNLPLAGGTAASVLDCLLPQEWIQHFYQESFAPQSDIALLRYVNPDTGRVLFEAKLHRQGYITVAGAGTSPVAVPPNGYFRFESWVSQFYTLAPMGSGTGRRRNQ</sequence>
<dbReference type="Pfam" id="PF08435">
    <property type="entry name" value="Calici_coat_C"/>
    <property type="match status" value="1"/>
</dbReference>
<accession>Q2VTK0</accession>
<keyword evidence="3" id="KW-0946">Virion</keyword>
<feature type="domain" description="Calicivirus coat protein" evidence="5">
    <location>
        <begin position="10"/>
        <end position="276"/>
    </location>
</feature>
<dbReference type="SUPFAM" id="SSF88633">
    <property type="entry name" value="Positive stranded ssRNA viruses"/>
    <property type="match status" value="1"/>
</dbReference>
<dbReference type="Gene3D" id="2.40.30.120">
    <property type="entry name" value="Positive stranded ssRNA viruses"/>
    <property type="match status" value="1"/>
</dbReference>
<feature type="domain" description="Calicivirus coat protein C-terminal" evidence="6">
    <location>
        <begin position="325"/>
        <end position="555"/>
    </location>
</feature>
<proteinExistence type="predicted"/>
<dbReference type="InterPro" id="IPR029053">
    <property type="entry name" value="Viral_coat"/>
</dbReference>
<keyword evidence="4" id="KW-1035">Host cytoplasm</keyword>
<reference evidence="7" key="1">
    <citation type="submission" date="2004-11" db="EMBL/GenBank/DDBJ databases">
        <authorList>
            <person name="Wang Q."/>
            <person name="Saif L.J."/>
        </authorList>
    </citation>
    <scope>NUCLEOTIDE SEQUENCE</scope>
    <source>
        <strain evidence="7">OH-QW101/03/US</strain>
    </source>
</reference>
<dbReference type="InterPro" id="IPR033703">
    <property type="entry name" value="Rhv-like"/>
</dbReference>
<dbReference type="SMR" id="Q2VTK0"/>
<dbReference type="InterPro" id="IPR004005">
    <property type="entry name" value="Calicivirus_coat"/>
</dbReference>
<evidence type="ECO:0000313" key="7">
    <source>
        <dbReference type="EMBL" id="AAX32877.1"/>
    </source>
</evidence>
<organism evidence="7">
    <name type="scientific">Norovirus swine/GII/OH-QW101/03/US</name>
    <dbReference type="NCBI Taxonomy" id="316619"/>
    <lineage>
        <taxon>Viruses</taxon>
        <taxon>Riboviria</taxon>
        <taxon>Orthornavirae</taxon>
        <taxon>Pisuviricota</taxon>
        <taxon>Pisoniviricetes</taxon>
        <taxon>Picornavirales</taxon>
        <taxon>Caliciviridae</taxon>
        <taxon>Norovirus</taxon>
        <taxon>Norovirus norwalkense</taxon>
        <taxon>Norwalk virus</taxon>
    </lineage>
</organism>
<protein>
    <submittedName>
        <fullName evidence="7">Capsid protein</fullName>
    </submittedName>
</protein>
<dbReference type="GO" id="GO:0030430">
    <property type="term" value="C:host cell cytoplasm"/>
    <property type="evidence" value="ECO:0007669"/>
    <property type="project" value="UniProtKB-SubCell"/>
</dbReference>
<dbReference type="InterPro" id="IPR013643">
    <property type="entry name" value="Calicivirus_coat_C"/>
</dbReference>
<evidence type="ECO:0000259" key="6">
    <source>
        <dbReference type="Pfam" id="PF08435"/>
    </source>
</evidence>
<comment type="subcellular location">
    <subcellularLocation>
        <location evidence="1">Host cytoplasm</location>
    </subcellularLocation>
    <subcellularLocation>
        <location evidence="2">Virion</location>
    </subcellularLocation>
</comment>